<keyword evidence="1" id="KW-0479">Metal-binding</keyword>
<dbReference type="InterPro" id="IPR002893">
    <property type="entry name" value="Znf_MYND"/>
</dbReference>
<evidence type="ECO:0000313" key="7">
    <source>
        <dbReference type="Proteomes" id="UP001149165"/>
    </source>
</evidence>
<evidence type="ECO:0000259" key="5">
    <source>
        <dbReference type="PROSITE" id="PS50865"/>
    </source>
</evidence>
<proteinExistence type="predicted"/>
<dbReference type="Proteomes" id="UP001149165">
    <property type="component" value="Unassembled WGS sequence"/>
</dbReference>
<evidence type="ECO:0000313" key="6">
    <source>
        <dbReference type="EMBL" id="KAJ5114241.1"/>
    </source>
</evidence>
<dbReference type="Pfam" id="PF01753">
    <property type="entry name" value="zf-MYND"/>
    <property type="match status" value="1"/>
</dbReference>
<name>A0A9W9KQK5_9EURO</name>
<dbReference type="Gene3D" id="6.10.140.2220">
    <property type="match status" value="1"/>
</dbReference>
<evidence type="ECO:0000256" key="3">
    <source>
        <dbReference type="ARBA" id="ARBA00022833"/>
    </source>
</evidence>
<feature type="domain" description="MYND-type" evidence="5">
    <location>
        <begin position="535"/>
        <end position="571"/>
    </location>
</feature>
<reference evidence="6" key="2">
    <citation type="journal article" date="2023" name="IMA Fungus">
        <title>Comparative genomic study of the Penicillium genus elucidates a diverse pangenome and 15 lateral gene transfer events.</title>
        <authorList>
            <person name="Petersen C."/>
            <person name="Sorensen T."/>
            <person name="Nielsen M.R."/>
            <person name="Sondergaard T.E."/>
            <person name="Sorensen J.L."/>
            <person name="Fitzpatrick D.A."/>
            <person name="Frisvad J.C."/>
            <person name="Nielsen K.L."/>
        </authorList>
    </citation>
    <scope>NUCLEOTIDE SEQUENCE</scope>
    <source>
        <strain evidence="6">IBT 30069</strain>
    </source>
</reference>
<dbReference type="AlphaFoldDB" id="A0A9W9KQK5"/>
<dbReference type="EMBL" id="JAPQKH010000002">
    <property type="protein sequence ID" value="KAJ5114241.1"/>
    <property type="molecule type" value="Genomic_DNA"/>
</dbReference>
<keyword evidence="3" id="KW-0862">Zinc</keyword>
<evidence type="ECO:0000256" key="4">
    <source>
        <dbReference type="PROSITE-ProRule" id="PRU00134"/>
    </source>
</evidence>
<reference evidence="6" key="1">
    <citation type="submission" date="2022-11" db="EMBL/GenBank/DDBJ databases">
        <authorList>
            <person name="Petersen C."/>
        </authorList>
    </citation>
    <scope>NUCLEOTIDE SEQUENCE</scope>
    <source>
        <strain evidence="6">IBT 30069</strain>
    </source>
</reference>
<comment type="caution">
    <text evidence="6">The sequence shown here is derived from an EMBL/GenBank/DDBJ whole genome shotgun (WGS) entry which is preliminary data.</text>
</comment>
<dbReference type="SUPFAM" id="SSF144232">
    <property type="entry name" value="HIT/MYND zinc finger-like"/>
    <property type="match status" value="1"/>
</dbReference>
<protein>
    <recommendedName>
        <fullName evidence="5">MYND-type domain-containing protein</fullName>
    </recommendedName>
</protein>
<evidence type="ECO:0000256" key="2">
    <source>
        <dbReference type="ARBA" id="ARBA00022771"/>
    </source>
</evidence>
<accession>A0A9W9KQK5</accession>
<gene>
    <name evidence="6" type="ORF">N7456_002775</name>
</gene>
<evidence type="ECO:0000256" key="1">
    <source>
        <dbReference type="ARBA" id="ARBA00022723"/>
    </source>
</evidence>
<dbReference type="OrthoDB" id="432970at2759"/>
<dbReference type="InterPro" id="IPR027796">
    <property type="entry name" value="OTT_1508_deam-like"/>
</dbReference>
<dbReference type="PROSITE" id="PS50865">
    <property type="entry name" value="ZF_MYND_2"/>
    <property type="match status" value="1"/>
</dbReference>
<dbReference type="GO" id="GO:0008270">
    <property type="term" value="F:zinc ion binding"/>
    <property type="evidence" value="ECO:0007669"/>
    <property type="project" value="UniProtKB-KW"/>
</dbReference>
<organism evidence="6 7">
    <name type="scientific">Penicillium angulare</name>
    <dbReference type="NCBI Taxonomy" id="116970"/>
    <lineage>
        <taxon>Eukaryota</taxon>
        <taxon>Fungi</taxon>
        <taxon>Dikarya</taxon>
        <taxon>Ascomycota</taxon>
        <taxon>Pezizomycotina</taxon>
        <taxon>Eurotiomycetes</taxon>
        <taxon>Eurotiomycetidae</taxon>
        <taxon>Eurotiales</taxon>
        <taxon>Aspergillaceae</taxon>
        <taxon>Penicillium</taxon>
    </lineage>
</organism>
<sequence length="921" mass="103873">MAGANKTSIYPQEECLARVVWAAHILYYLTKNRNHEELHETDGNVECGSSTDDSSDNETVYETEKNMILSAPRDSVRQKFLDCIAQLLSPCKGWDGVTATAIREGEDGVCVDIARNDRFHSDQGCFDNEVMGYCKILEEYLYDSAGGMLNISLRSDEPPRSLVFDDWAAWTGSDMTGDSLTDFELGAIDYLSRRIDHSVGDLRKTLEADKNDSDWNSQRWPGQKASVKAWRAMTTLIVHFDTDKDVVKSRPRIVQQAYRCLQTTQMRRLLSHTFGMRVGLGLWNKLNFIARPLVDCRVLGLIVTREPQFRNCKISLVFPQSKTTLEAKYVIGIFKAWEGLGLGSAPESMIRSLDSSSQMFEKACEKSLSLHAEMQLVIHYDRENALQTTFNYFGSSKKTCLLCETFLGALPSPIATRGRHGVCYPAWGVPDSDSGTVMVAVERLERSLLARIQGLLEVSKHPKQKSLAANVMQSDMVSEFSHLTLEEWQQREQHERLFENNQADLNNNRLIVEGITSTTQPKYRPLENFEPKDCCVMCNKSPGAQCAQCQSTYYCSRSCEKSDFPSHTLLCKQFATQPDRPSPQHKRAIYFPAETDDPCLIWVPCRRQCDEGGIRWTEIDPYPYLGTDKPFKGIMRIEHNPIRCRNLGSGFAGFAPHKEGYCVSLIHREAYLKDGSITNGSILASVGASCASTTSHEYRGPMIAIREIHHEDYADITLTDFRHLMDYLISYRNTYIKESVPDLMHRAPTTVRGVKICCHGEVKLHGSEPFVAVDVTRANQISLGSGSTSPISVCLGMPIRVWKDPDAEFRDEPPGWEGGMTADTNHIIASLMMETDSSKGDWGWAPMYWNGEIGNVWAVRGDGQDLAVNDVEMICHFARHQLQPMFEAVMESGSSLVNRQKVLDFITWENMVAYWNKTGLY</sequence>
<dbReference type="Pfam" id="PF14441">
    <property type="entry name" value="OTT_1508_deam"/>
    <property type="match status" value="1"/>
</dbReference>
<keyword evidence="2 4" id="KW-0863">Zinc-finger</keyword>
<keyword evidence="7" id="KW-1185">Reference proteome</keyword>